<protein>
    <recommendedName>
        <fullName evidence="4">F-box domain-containing protein</fullName>
    </recommendedName>
</protein>
<dbReference type="PANTHER" id="PTHR31111:SF138">
    <property type="entry name" value="F-BOX ASSOCIATED DOMAIN-CONTAINING PROTEIN"/>
    <property type="match status" value="1"/>
</dbReference>
<accession>A0A072U0U5</accession>
<reference evidence="1 3" key="1">
    <citation type="journal article" date="2011" name="Nature">
        <title>The Medicago genome provides insight into the evolution of rhizobial symbioses.</title>
        <authorList>
            <person name="Young N.D."/>
            <person name="Debelle F."/>
            <person name="Oldroyd G.E."/>
            <person name="Geurts R."/>
            <person name="Cannon S.B."/>
            <person name="Udvardi M.K."/>
            <person name="Benedito V.A."/>
            <person name="Mayer K.F."/>
            <person name="Gouzy J."/>
            <person name="Schoof H."/>
            <person name="Van de Peer Y."/>
            <person name="Proost S."/>
            <person name="Cook D.R."/>
            <person name="Meyers B.C."/>
            <person name="Spannagl M."/>
            <person name="Cheung F."/>
            <person name="De Mita S."/>
            <person name="Krishnakumar V."/>
            <person name="Gundlach H."/>
            <person name="Zhou S."/>
            <person name="Mudge J."/>
            <person name="Bharti A.K."/>
            <person name="Murray J.D."/>
            <person name="Naoumkina M.A."/>
            <person name="Rosen B."/>
            <person name="Silverstein K.A."/>
            <person name="Tang H."/>
            <person name="Rombauts S."/>
            <person name="Zhao P.X."/>
            <person name="Zhou P."/>
            <person name="Barbe V."/>
            <person name="Bardou P."/>
            <person name="Bechner M."/>
            <person name="Bellec A."/>
            <person name="Berger A."/>
            <person name="Berges H."/>
            <person name="Bidwell S."/>
            <person name="Bisseling T."/>
            <person name="Choisne N."/>
            <person name="Couloux A."/>
            <person name="Denny R."/>
            <person name="Deshpande S."/>
            <person name="Dai X."/>
            <person name="Doyle J.J."/>
            <person name="Dudez A.M."/>
            <person name="Farmer A.D."/>
            <person name="Fouteau S."/>
            <person name="Franken C."/>
            <person name="Gibelin C."/>
            <person name="Gish J."/>
            <person name="Goldstein S."/>
            <person name="Gonzalez A.J."/>
            <person name="Green P.J."/>
            <person name="Hallab A."/>
            <person name="Hartog M."/>
            <person name="Hua A."/>
            <person name="Humphray S.J."/>
            <person name="Jeong D.H."/>
            <person name="Jing Y."/>
            <person name="Jocker A."/>
            <person name="Kenton S.M."/>
            <person name="Kim D.J."/>
            <person name="Klee K."/>
            <person name="Lai H."/>
            <person name="Lang C."/>
            <person name="Lin S."/>
            <person name="Macmil S.L."/>
            <person name="Magdelenat G."/>
            <person name="Matthews L."/>
            <person name="McCorrison J."/>
            <person name="Monaghan E.L."/>
            <person name="Mun J.H."/>
            <person name="Najar F.Z."/>
            <person name="Nicholson C."/>
            <person name="Noirot C."/>
            <person name="O'Bleness M."/>
            <person name="Paule C.R."/>
            <person name="Poulain J."/>
            <person name="Prion F."/>
            <person name="Qin B."/>
            <person name="Qu C."/>
            <person name="Retzel E.F."/>
            <person name="Riddle C."/>
            <person name="Sallet E."/>
            <person name="Samain S."/>
            <person name="Samson N."/>
            <person name="Sanders I."/>
            <person name="Saurat O."/>
            <person name="Scarpelli C."/>
            <person name="Schiex T."/>
            <person name="Segurens B."/>
            <person name="Severin A.J."/>
            <person name="Sherrier D.J."/>
            <person name="Shi R."/>
            <person name="Sims S."/>
            <person name="Singer S.R."/>
            <person name="Sinharoy S."/>
            <person name="Sterck L."/>
            <person name="Viollet A."/>
            <person name="Wang B.B."/>
            <person name="Wang K."/>
            <person name="Wang M."/>
            <person name="Wang X."/>
            <person name="Warfsmann J."/>
            <person name="Weissenbach J."/>
            <person name="White D.D."/>
            <person name="White J.D."/>
            <person name="Wiley G.B."/>
            <person name="Wincker P."/>
            <person name="Xing Y."/>
            <person name="Yang L."/>
            <person name="Yao Z."/>
            <person name="Ying F."/>
            <person name="Zhai J."/>
            <person name="Zhou L."/>
            <person name="Zuber A."/>
            <person name="Denarie J."/>
            <person name="Dixon R.A."/>
            <person name="May G.D."/>
            <person name="Schwartz D.C."/>
            <person name="Rogers J."/>
            <person name="Quetier F."/>
            <person name="Town C.D."/>
            <person name="Roe B.A."/>
        </authorList>
    </citation>
    <scope>NUCLEOTIDE SEQUENCE [LARGE SCALE GENOMIC DNA]</scope>
    <source>
        <strain evidence="1">A17</strain>
        <strain evidence="2 3">cv. Jemalong A17</strain>
    </source>
</reference>
<gene>
    <name evidence="1" type="ordered locus">MTR_7g056787</name>
</gene>
<proteinExistence type="predicted"/>
<dbReference type="AlphaFoldDB" id="A0A072U0U5"/>
<name>A0A072U0U5_MEDTR</name>
<dbReference type="InterPro" id="IPR036047">
    <property type="entry name" value="F-box-like_dom_sf"/>
</dbReference>
<dbReference type="HOGENOM" id="CLU_1621485_0_0_1"/>
<sequence>MGRKHLGGAALGSPTPTPCAWDNSDYSLDAPPPGPYTQKRVKTVVCLFSKMDQRIKLSFLLLIPNHEYLSKVTAATPLATVILLEELIFEMLSFLPVKSLMPVKYVSKLWKTMISDPIFIKIYFNHSAQNCHLALFISCTTFSDFCAVPISLNGFLDKPLKWIL</sequence>
<reference evidence="1 3" key="2">
    <citation type="journal article" date="2014" name="BMC Genomics">
        <title>An improved genome release (version Mt4.0) for the model legume Medicago truncatula.</title>
        <authorList>
            <person name="Tang H."/>
            <person name="Krishnakumar V."/>
            <person name="Bidwell S."/>
            <person name="Rosen B."/>
            <person name="Chan A."/>
            <person name="Zhou S."/>
            <person name="Gentzbittel L."/>
            <person name="Childs K.L."/>
            <person name="Yandell M."/>
            <person name="Gundlach H."/>
            <person name="Mayer K.F."/>
            <person name="Schwartz D.C."/>
            <person name="Town C.D."/>
        </authorList>
    </citation>
    <scope>GENOME REANNOTATION</scope>
    <source>
        <strain evidence="1">A17</strain>
        <strain evidence="2 3">cv. Jemalong A17</strain>
    </source>
</reference>
<dbReference type="EnsemblPlants" id="KEH22773">
    <property type="protein sequence ID" value="KEH22773"/>
    <property type="gene ID" value="MTR_7g056787"/>
</dbReference>
<organism evidence="1 3">
    <name type="scientific">Medicago truncatula</name>
    <name type="common">Barrel medic</name>
    <name type="synonym">Medicago tribuloides</name>
    <dbReference type="NCBI Taxonomy" id="3880"/>
    <lineage>
        <taxon>Eukaryota</taxon>
        <taxon>Viridiplantae</taxon>
        <taxon>Streptophyta</taxon>
        <taxon>Embryophyta</taxon>
        <taxon>Tracheophyta</taxon>
        <taxon>Spermatophyta</taxon>
        <taxon>Magnoliopsida</taxon>
        <taxon>eudicotyledons</taxon>
        <taxon>Gunneridae</taxon>
        <taxon>Pentapetalae</taxon>
        <taxon>rosids</taxon>
        <taxon>fabids</taxon>
        <taxon>Fabales</taxon>
        <taxon>Fabaceae</taxon>
        <taxon>Papilionoideae</taxon>
        <taxon>50 kb inversion clade</taxon>
        <taxon>NPAAA clade</taxon>
        <taxon>Hologalegina</taxon>
        <taxon>IRL clade</taxon>
        <taxon>Trifolieae</taxon>
        <taxon>Medicago</taxon>
    </lineage>
</organism>
<dbReference type="EMBL" id="CM001223">
    <property type="protein sequence ID" value="KEH22773.1"/>
    <property type="molecule type" value="Genomic_DNA"/>
</dbReference>
<evidence type="ECO:0000313" key="2">
    <source>
        <dbReference type="EnsemblPlants" id="KEH22773"/>
    </source>
</evidence>
<evidence type="ECO:0008006" key="4">
    <source>
        <dbReference type="Google" id="ProtNLM"/>
    </source>
</evidence>
<reference evidence="2" key="3">
    <citation type="submission" date="2015-04" db="UniProtKB">
        <authorList>
            <consortium name="EnsemblPlants"/>
        </authorList>
    </citation>
    <scope>IDENTIFICATION</scope>
    <source>
        <strain evidence="2">cv. Jemalong A17</strain>
    </source>
</reference>
<evidence type="ECO:0000313" key="3">
    <source>
        <dbReference type="Proteomes" id="UP000002051"/>
    </source>
</evidence>
<dbReference type="SUPFAM" id="SSF81383">
    <property type="entry name" value="F-box domain"/>
    <property type="match status" value="1"/>
</dbReference>
<dbReference type="Proteomes" id="UP000002051">
    <property type="component" value="Unassembled WGS sequence"/>
</dbReference>
<evidence type="ECO:0000313" key="1">
    <source>
        <dbReference type="EMBL" id="KEH22773.1"/>
    </source>
</evidence>
<keyword evidence="3" id="KW-1185">Reference proteome</keyword>
<dbReference type="PANTHER" id="PTHR31111">
    <property type="entry name" value="BNAA05G37150D PROTEIN-RELATED"/>
    <property type="match status" value="1"/>
</dbReference>
<dbReference type="Gene3D" id="1.20.1280.50">
    <property type="match status" value="1"/>
</dbReference>